<sequence length="168" mass="19268">MTKTTQTPLINSRYDPLRDPDAVLADPSTSTDIQVVDLNLAQYANPHDTTTCDWDKCNKIILSSWKELRKHLIQTYNLNARCFSLISKVRCCWDKCRFHGGRSAYSAMSIAKLVRHIQRKHLKAHWMICDICQSELSGGQSRLIAHIESRLPGTQIVGDFYNRFFAKP</sequence>
<dbReference type="AlphaFoldDB" id="A0A9P5TJ93"/>
<keyword evidence="2" id="KW-1185">Reference proteome</keyword>
<name>A0A9P5TJ93_GYMJU</name>
<gene>
    <name evidence="1" type="ORF">CPB84DRAFT_1786743</name>
</gene>
<protein>
    <submittedName>
        <fullName evidence="1">Uncharacterized protein</fullName>
    </submittedName>
</protein>
<evidence type="ECO:0000313" key="1">
    <source>
        <dbReference type="EMBL" id="KAF8887630.1"/>
    </source>
</evidence>
<organism evidence="1 2">
    <name type="scientific">Gymnopilus junonius</name>
    <name type="common">Spectacular rustgill mushroom</name>
    <name type="synonym">Gymnopilus spectabilis subsp. junonius</name>
    <dbReference type="NCBI Taxonomy" id="109634"/>
    <lineage>
        <taxon>Eukaryota</taxon>
        <taxon>Fungi</taxon>
        <taxon>Dikarya</taxon>
        <taxon>Basidiomycota</taxon>
        <taxon>Agaricomycotina</taxon>
        <taxon>Agaricomycetes</taxon>
        <taxon>Agaricomycetidae</taxon>
        <taxon>Agaricales</taxon>
        <taxon>Agaricineae</taxon>
        <taxon>Hymenogastraceae</taxon>
        <taxon>Gymnopilus</taxon>
    </lineage>
</organism>
<comment type="caution">
    <text evidence="1">The sequence shown here is derived from an EMBL/GenBank/DDBJ whole genome shotgun (WGS) entry which is preliminary data.</text>
</comment>
<dbReference type="Proteomes" id="UP000724874">
    <property type="component" value="Unassembled WGS sequence"/>
</dbReference>
<accession>A0A9P5TJ93</accession>
<dbReference type="EMBL" id="JADNYJ010000089">
    <property type="protein sequence ID" value="KAF8887630.1"/>
    <property type="molecule type" value="Genomic_DNA"/>
</dbReference>
<evidence type="ECO:0000313" key="2">
    <source>
        <dbReference type="Proteomes" id="UP000724874"/>
    </source>
</evidence>
<reference evidence="1" key="1">
    <citation type="submission" date="2020-11" db="EMBL/GenBank/DDBJ databases">
        <authorList>
            <consortium name="DOE Joint Genome Institute"/>
            <person name="Ahrendt S."/>
            <person name="Riley R."/>
            <person name="Andreopoulos W."/>
            <person name="LaButti K."/>
            <person name="Pangilinan J."/>
            <person name="Ruiz-duenas F.J."/>
            <person name="Barrasa J.M."/>
            <person name="Sanchez-Garcia M."/>
            <person name="Camarero S."/>
            <person name="Miyauchi S."/>
            <person name="Serrano A."/>
            <person name="Linde D."/>
            <person name="Babiker R."/>
            <person name="Drula E."/>
            <person name="Ayuso-Fernandez I."/>
            <person name="Pacheco R."/>
            <person name="Padilla G."/>
            <person name="Ferreira P."/>
            <person name="Barriuso J."/>
            <person name="Kellner H."/>
            <person name="Castanera R."/>
            <person name="Alfaro M."/>
            <person name="Ramirez L."/>
            <person name="Pisabarro A.G."/>
            <person name="Kuo A."/>
            <person name="Tritt A."/>
            <person name="Lipzen A."/>
            <person name="He G."/>
            <person name="Yan M."/>
            <person name="Ng V."/>
            <person name="Cullen D."/>
            <person name="Martin F."/>
            <person name="Rosso M.-N."/>
            <person name="Henrissat B."/>
            <person name="Hibbett D."/>
            <person name="Martinez A.T."/>
            <person name="Grigoriev I.V."/>
        </authorList>
    </citation>
    <scope>NUCLEOTIDE SEQUENCE</scope>
    <source>
        <strain evidence="1">AH 44721</strain>
    </source>
</reference>
<proteinExistence type="predicted"/>